<dbReference type="Gene3D" id="1.10.437.10">
    <property type="entry name" value="Blc2-like"/>
    <property type="match status" value="1"/>
</dbReference>
<keyword evidence="4" id="KW-0963">Cytoplasm</keyword>
<dbReference type="PRINTS" id="PR01866">
    <property type="entry name" value="APOPREGMCL1"/>
</dbReference>
<dbReference type="InterPro" id="IPR046371">
    <property type="entry name" value="Bcl-2_BH1-3"/>
</dbReference>
<accession>A0ABR0Y5L3</accession>
<comment type="caution">
    <text evidence="9">The sequence shown here is derived from an EMBL/GenBank/DDBJ whole genome shotgun (WGS) entry which is preliminary data.</text>
</comment>
<dbReference type="SMART" id="SM00337">
    <property type="entry name" value="BCL"/>
    <property type="match status" value="1"/>
</dbReference>
<dbReference type="PANTHER" id="PTHR11256:SF46">
    <property type="entry name" value="INDUCED MYELOID LEUKEMIA CELL DIFFERENTIATION PROTEIN MCL-1"/>
    <property type="match status" value="1"/>
</dbReference>
<dbReference type="Pfam" id="PF00452">
    <property type="entry name" value="Bcl-2"/>
    <property type="match status" value="1"/>
</dbReference>
<dbReference type="InterPro" id="IPR036834">
    <property type="entry name" value="Bcl-2-like_sf"/>
</dbReference>
<evidence type="ECO:0000256" key="5">
    <source>
        <dbReference type="ARBA" id="ARBA00022703"/>
    </source>
</evidence>
<keyword evidence="6" id="KW-0539">Nucleus</keyword>
<organism evidence="9 10">
    <name type="scientific">Huso huso</name>
    <name type="common">Beluga</name>
    <name type="synonym">Acipenser huso</name>
    <dbReference type="NCBI Taxonomy" id="61971"/>
    <lineage>
        <taxon>Eukaryota</taxon>
        <taxon>Metazoa</taxon>
        <taxon>Chordata</taxon>
        <taxon>Craniata</taxon>
        <taxon>Vertebrata</taxon>
        <taxon>Euteleostomi</taxon>
        <taxon>Actinopterygii</taxon>
        <taxon>Chondrostei</taxon>
        <taxon>Acipenseriformes</taxon>
        <taxon>Acipenseridae</taxon>
        <taxon>Huso</taxon>
    </lineage>
</organism>
<dbReference type="InterPro" id="IPR013281">
    <property type="entry name" value="Apop_reg_Mc1"/>
</dbReference>
<dbReference type="SUPFAM" id="SSF56854">
    <property type="entry name" value="Bcl-2 inhibitors of programmed cell death"/>
    <property type="match status" value="1"/>
</dbReference>
<evidence type="ECO:0000256" key="1">
    <source>
        <dbReference type="ARBA" id="ARBA00004123"/>
    </source>
</evidence>
<evidence type="ECO:0000313" key="10">
    <source>
        <dbReference type="Proteomes" id="UP001369086"/>
    </source>
</evidence>
<dbReference type="CDD" id="cd06845">
    <property type="entry name" value="Bcl-2_like"/>
    <property type="match status" value="1"/>
</dbReference>
<keyword evidence="10" id="KW-1185">Reference proteome</keyword>
<reference evidence="9 10" key="1">
    <citation type="submission" date="2021-05" db="EMBL/GenBank/DDBJ databases">
        <authorList>
            <person name="Zahm M."/>
            <person name="Klopp C."/>
            <person name="Cabau C."/>
            <person name="Kuhl H."/>
            <person name="Suciu R."/>
            <person name="Ciorpac M."/>
            <person name="Holostenco D."/>
            <person name="Gessner J."/>
            <person name="Wuertz S."/>
            <person name="Hohne C."/>
            <person name="Stock M."/>
            <person name="Gislard M."/>
            <person name="Lluch J."/>
            <person name="Milhes M."/>
            <person name="Lampietro C."/>
            <person name="Lopez Roques C."/>
            <person name="Donnadieu C."/>
            <person name="Du K."/>
            <person name="Schartl M."/>
            <person name="Guiguen Y."/>
        </authorList>
    </citation>
    <scope>NUCLEOTIDE SEQUENCE [LARGE SCALE GENOMIC DNA]</scope>
    <source>
        <strain evidence="9">Hh-F2</strain>
        <tissue evidence="9">Blood</tissue>
    </source>
</reference>
<dbReference type="EMBL" id="JAHFZB010000048">
    <property type="protein sequence ID" value="KAK6467644.1"/>
    <property type="molecule type" value="Genomic_DNA"/>
</dbReference>
<protein>
    <submittedName>
        <fullName evidence="9">Induced myeloid leukemia cell differentiation protein Mcl-1</fullName>
    </submittedName>
</protein>
<dbReference type="Proteomes" id="UP001369086">
    <property type="component" value="Unassembled WGS sequence"/>
</dbReference>
<keyword evidence="7" id="KW-1133">Transmembrane helix</keyword>
<gene>
    <name evidence="9" type="ORF">HHUSO_G34639</name>
</gene>
<keyword evidence="5" id="KW-0053">Apoptosis</keyword>
<proteinExistence type="inferred from homology"/>
<dbReference type="InterPro" id="IPR026298">
    <property type="entry name" value="Bcl-2_fam"/>
</dbReference>
<evidence type="ECO:0000256" key="3">
    <source>
        <dbReference type="ARBA" id="ARBA00009458"/>
    </source>
</evidence>
<sequence length="185" mass="21302">MSLYCPSQSELNGPFEQTTRDLISEYLTGLPYYNTSEDRHENKPLVTLKRVANIVIEKHQSEFNEMLCKLRMGQGTGVDFVEDVAENMFKDGITNWGRIVTLLAFGTVFVNYLKENALEHDIERLGEKISDFLIREKRTWILKNGGWQGFVDFFHIKVPDSSVPIFMLIFIGLVKIGAIIMFLMK</sequence>
<dbReference type="PRINTS" id="PR01862">
    <property type="entry name" value="BCL2FAMILY"/>
</dbReference>
<feature type="domain" description="Bcl-2 Bcl-2 homology region 1-3" evidence="8">
    <location>
        <begin position="48"/>
        <end position="147"/>
    </location>
</feature>
<evidence type="ECO:0000259" key="8">
    <source>
        <dbReference type="SMART" id="SM00337"/>
    </source>
</evidence>
<evidence type="ECO:0000313" key="9">
    <source>
        <dbReference type="EMBL" id="KAK6467644.1"/>
    </source>
</evidence>
<comment type="similarity">
    <text evidence="3">Belongs to the Bcl-2 family.</text>
</comment>
<keyword evidence="7" id="KW-0472">Membrane</keyword>
<evidence type="ECO:0000256" key="7">
    <source>
        <dbReference type="SAM" id="Phobius"/>
    </source>
</evidence>
<dbReference type="PROSITE" id="PS50062">
    <property type="entry name" value="BCL2_FAMILY"/>
    <property type="match status" value="1"/>
</dbReference>
<dbReference type="InterPro" id="IPR002475">
    <property type="entry name" value="Bcl2-like"/>
</dbReference>
<feature type="transmembrane region" description="Helical" evidence="7">
    <location>
        <begin position="163"/>
        <end position="184"/>
    </location>
</feature>
<evidence type="ECO:0000256" key="6">
    <source>
        <dbReference type="ARBA" id="ARBA00023242"/>
    </source>
</evidence>
<dbReference type="PANTHER" id="PTHR11256">
    <property type="entry name" value="BCL-2 RELATED"/>
    <property type="match status" value="1"/>
</dbReference>
<evidence type="ECO:0000256" key="4">
    <source>
        <dbReference type="ARBA" id="ARBA00022490"/>
    </source>
</evidence>
<name>A0ABR0Y5L3_HUSHU</name>
<evidence type="ECO:0000256" key="2">
    <source>
        <dbReference type="ARBA" id="ARBA00004496"/>
    </source>
</evidence>
<comment type="subcellular location">
    <subcellularLocation>
        <location evidence="2">Cytoplasm</location>
    </subcellularLocation>
    <subcellularLocation>
        <location evidence="1">Nucleus</location>
    </subcellularLocation>
</comment>
<keyword evidence="7" id="KW-0812">Transmembrane</keyword>